<dbReference type="Proteomes" id="UP000472266">
    <property type="component" value="Chromosome 1"/>
</dbReference>
<reference evidence="2 3" key="1">
    <citation type="submission" date="2019-11" db="EMBL/GenBank/DDBJ databases">
        <title>Strigops habroptila (kakapo) genome, bStrHab1, primary haplotype, v2.</title>
        <authorList>
            <person name="Jarvis E.D."/>
            <person name="Howard J."/>
            <person name="Rhie A."/>
            <person name="Phillippy A."/>
            <person name="Korlach J."/>
            <person name="Digby A."/>
            <person name="Iorns D."/>
            <person name="Eason D."/>
            <person name="Robertson B."/>
            <person name="Raemaekers T."/>
            <person name="Howe K."/>
            <person name="Lewin H."/>
            <person name="Damas J."/>
            <person name="Hastie A."/>
            <person name="Tracey A."/>
            <person name="Chow W."/>
            <person name="Fedrigo O."/>
        </authorList>
    </citation>
    <scope>NUCLEOTIDE SEQUENCE [LARGE SCALE GENOMIC DNA]</scope>
</reference>
<evidence type="ECO:0000313" key="2">
    <source>
        <dbReference type="Ensembl" id="ENSSHBP00005004851.1"/>
    </source>
</evidence>
<dbReference type="AlphaFoldDB" id="A0A672TTP6"/>
<evidence type="ECO:0000256" key="1">
    <source>
        <dbReference type="SAM" id="MobiDB-lite"/>
    </source>
</evidence>
<accession>A0A672TTP6</accession>
<feature type="region of interest" description="Disordered" evidence="1">
    <location>
        <begin position="1"/>
        <end position="20"/>
    </location>
</feature>
<reference evidence="2" key="3">
    <citation type="submission" date="2025-09" db="UniProtKB">
        <authorList>
            <consortium name="Ensembl"/>
        </authorList>
    </citation>
    <scope>IDENTIFICATION</scope>
</reference>
<protein>
    <submittedName>
        <fullName evidence="2">Uncharacterized protein</fullName>
    </submittedName>
</protein>
<dbReference type="Ensembl" id="ENSSHBT00005005883.1">
    <property type="protein sequence ID" value="ENSSHBP00005004851.1"/>
    <property type="gene ID" value="ENSSHBG00005004282.1"/>
</dbReference>
<evidence type="ECO:0000313" key="3">
    <source>
        <dbReference type="Proteomes" id="UP000472266"/>
    </source>
</evidence>
<keyword evidence="3" id="KW-1185">Reference proteome</keyword>
<reference evidence="2" key="2">
    <citation type="submission" date="2025-08" db="UniProtKB">
        <authorList>
            <consortium name="Ensembl"/>
        </authorList>
    </citation>
    <scope>IDENTIFICATION</scope>
</reference>
<dbReference type="InParanoid" id="A0A672TTP6"/>
<name>A0A672TTP6_STRHB</name>
<dbReference type="GeneTree" id="ENSGT01150000290130"/>
<sequence>MNITRKSKRPMLNSAGRDISKAKSRARIPLACRINLRIRTILAKRKILNIGRNLKDHLVPTHVPLAGTPSTRPGCSKLHPSNFSGLHGTAKGDCA</sequence>
<proteinExistence type="predicted"/>
<organism evidence="2 3">
    <name type="scientific">Strigops habroptila</name>
    <name type="common">Kakapo</name>
    <dbReference type="NCBI Taxonomy" id="2489341"/>
    <lineage>
        <taxon>Eukaryota</taxon>
        <taxon>Metazoa</taxon>
        <taxon>Chordata</taxon>
        <taxon>Craniata</taxon>
        <taxon>Vertebrata</taxon>
        <taxon>Euteleostomi</taxon>
        <taxon>Archelosauria</taxon>
        <taxon>Archosauria</taxon>
        <taxon>Dinosauria</taxon>
        <taxon>Saurischia</taxon>
        <taxon>Theropoda</taxon>
        <taxon>Coelurosauria</taxon>
        <taxon>Aves</taxon>
        <taxon>Neognathae</taxon>
        <taxon>Neoaves</taxon>
        <taxon>Telluraves</taxon>
        <taxon>Australaves</taxon>
        <taxon>Psittaciformes</taxon>
        <taxon>Psittacidae</taxon>
        <taxon>Strigops</taxon>
    </lineage>
</organism>